<feature type="domain" description="HTH hxlR-type" evidence="4">
    <location>
        <begin position="11"/>
        <end position="108"/>
    </location>
</feature>
<dbReference type="OrthoDB" id="10490at2157"/>
<organism evidence="5 6">
    <name type="scientific">Methanobrevibacter oralis</name>
    <dbReference type="NCBI Taxonomy" id="66851"/>
    <lineage>
        <taxon>Archaea</taxon>
        <taxon>Methanobacteriati</taxon>
        <taxon>Methanobacteriota</taxon>
        <taxon>Methanomada group</taxon>
        <taxon>Methanobacteria</taxon>
        <taxon>Methanobacteriales</taxon>
        <taxon>Methanobacteriaceae</taxon>
        <taxon>Methanobrevibacter</taxon>
    </lineage>
</organism>
<dbReference type="Gene3D" id="1.10.10.10">
    <property type="entry name" value="Winged helix-like DNA-binding domain superfamily/Winged helix DNA-binding domain"/>
    <property type="match status" value="1"/>
</dbReference>
<dbReference type="PROSITE" id="PS51118">
    <property type="entry name" value="HTH_HXLR"/>
    <property type="match status" value="1"/>
</dbReference>
<dbReference type="AlphaFoldDB" id="A0A162FIU0"/>
<protein>
    <submittedName>
        <fullName evidence="5">HTH-type transcriptional regulator YodB</fullName>
    </submittedName>
</protein>
<evidence type="ECO:0000259" key="4">
    <source>
        <dbReference type="PROSITE" id="PS51118"/>
    </source>
</evidence>
<keyword evidence="3" id="KW-0804">Transcription</keyword>
<evidence type="ECO:0000256" key="2">
    <source>
        <dbReference type="ARBA" id="ARBA00023125"/>
    </source>
</evidence>
<keyword evidence="2" id="KW-0238">DNA-binding</keyword>
<evidence type="ECO:0000313" key="6">
    <source>
        <dbReference type="Proteomes" id="UP000077428"/>
    </source>
</evidence>
<dbReference type="PANTHER" id="PTHR33204">
    <property type="entry name" value="TRANSCRIPTIONAL REGULATOR, MARR FAMILY"/>
    <property type="match status" value="1"/>
</dbReference>
<keyword evidence="1" id="KW-0805">Transcription regulation</keyword>
<evidence type="ECO:0000256" key="1">
    <source>
        <dbReference type="ARBA" id="ARBA00023015"/>
    </source>
</evidence>
<proteinExistence type="predicted"/>
<dbReference type="RefSeq" id="WP_042691514.1">
    <property type="nucleotide sequence ID" value="NZ_CABMAB010000002.1"/>
</dbReference>
<keyword evidence="6" id="KW-1185">Reference proteome</keyword>
<comment type="caution">
    <text evidence="5">The sequence shown here is derived from an EMBL/GenBank/DDBJ whole genome shotgun (WGS) entry which is preliminary data.</text>
</comment>
<dbReference type="Proteomes" id="UP000077428">
    <property type="component" value="Unassembled WGS sequence"/>
</dbReference>
<dbReference type="InterPro" id="IPR002577">
    <property type="entry name" value="HTH_HxlR"/>
</dbReference>
<evidence type="ECO:0000313" key="5">
    <source>
        <dbReference type="EMBL" id="KZX13675.1"/>
    </source>
</evidence>
<gene>
    <name evidence="5" type="primary">yodB</name>
    <name evidence="5" type="ORF">MBORA_05860</name>
</gene>
<name>A0A162FIU0_METOA</name>
<dbReference type="InterPro" id="IPR036390">
    <property type="entry name" value="WH_DNA-bd_sf"/>
</dbReference>
<dbReference type="PANTHER" id="PTHR33204:SF18">
    <property type="entry name" value="TRANSCRIPTIONAL REGULATORY PROTEIN"/>
    <property type="match status" value="1"/>
</dbReference>
<accession>A0A162FIU0</accession>
<dbReference type="PATRIC" id="fig|66851.6.peg.650"/>
<sequence length="129" mass="15275">MTNIEETVKFCPVELSLNIITKKWVIQIVRDMFFGKSHFNEFKEDKPELTNKVLSRCLKEMQENNIIEKTIDPDDSSIVYKLTDKGLALNNIIYDLAMYTVDTDVYNNYYDDETKDEIKKMFKDKLNIE</sequence>
<evidence type="ECO:0000256" key="3">
    <source>
        <dbReference type="ARBA" id="ARBA00023163"/>
    </source>
</evidence>
<dbReference type="GO" id="GO:0003677">
    <property type="term" value="F:DNA binding"/>
    <property type="evidence" value="ECO:0007669"/>
    <property type="project" value="UniProtKB-KW"/>
</dbReference>
<dbReference type="SUPFAM" id="SSF46785">
    <property type="entry name" value="Winged helix' DNA-binding domain"/>
    <property type="match status" value="1"/>
</dbReference>
<dbReference type="EMBL" id="LWMU01000048">
    <property type="protein sequence ID" value="KZX13675.1"/>
    <property type="molecule type" value="Genomic_DNA"/>
</dbReference>
<dbReference type="InterPro" id="IPR036388">
    <property type="entry name" value="WH-like_DNA-bd_sf"/>
</dbReference>
<dbReference type="Pfam" id="PF01638">
    <property type="entry name" value="HxlR"/>
    <property type="match status" value="1"/>
</dbReference>
<reference evidence="6" key="1">
    <citation type="journal article" date="2016" name="Genome Announc.">
        <title>Draft Genome Sequences of Methanobrevibacter curvatus DSM11111, Methanobrevibacter cuticularis DSM11139, Methanobrevibacter filiformis DSM11501, and Methanobrevibacter oralis DSM7256.</title>
        <authorList>
            <person name="Poehlein A."/>
            <person name="Seedorf H."/>
        </authorList>
    </citation>
    <scope>NUCLEOTIDE SEQUENCE [LARGE SCALE GENOMIC DNA]</scope>
    <source>
        <strain evidence="6">DSM 7256 / JCM 30027 / ZR</strain>
    </source>
</reference>